<dbReference type="Gene3D" id="3.40.1190.20">
    <property type="match status" value="1"/>
</dbReference>
<dbReference type="EMBL" id="CP141614">
    <property type="protein sequence ID" value="WRP14288.1"/>
    <property type="molecule type" value="Genomic_DNA"/>
</dbReference>
<feature type="domain" description="Carbohydrate kinase PfkB" evidence="6">
    <location>
        <begin position="1"/>
        <end position="320"/>
    </location>
</feature>
<dbReference type="SUPFAM" id="SSF53613">
    <property type="entry name" value="Ribokinase-like"/>
    <property type="match status" value="1"/>
</dbReference>
<dbReference type="PANTHER" id="PTHR43085:SF1">
    <property type="entry name" value="PSEUDOURIDINE KINASE-RELATED"/>
    <property type="match status" value="1"/>
</dbReference>
<dbReference type="RefSeq" id="WP_324668597.1">
    <property type="nucleotide sequence ID" value="NZ_CP141614.1"/>
</dbReference>
<dbReference type="EC" id="2.7.1.-" evidence="7"/>
<dbReference type="Proteomes" id="UP001333102">
    <property type="component" value="Chromosome"/>
</dbReference>
<keyword evidence="8" id="KW-1185">Reference proteome</keyword>
<evidence type="ECO:0000256" key="3">
    <source>
        <dbReference type="ARBA" id="ARBA00022741"/>
    </source>
</evidence>
<dbReference type="InterPro" id="IPR029056">
    <property type="entry name" value="Ribokinase-like"/>
</dbReference>
<name>A0ABZ1BNW9_9FIRM</name>
<dbReference type="InterPro" id="IPR002173">
    <property type="entry name" value="Carboh/pur_kinase_PfkB_CS"/>
</dbReference>
<evidence type="ECO:0000313" key="8">
    <source>
        <dbReference type="Proteomes" id="UP001333102"/>
    </source>
</evidence>
<evidence type="ECO:0000313" key="7">
    <source>
        <dbReference type="EMBL" id="WRP14288.1"/>
    </source>
</evidence>
<dbReference type="GO" id="GO:0016301">
    <property type="term" value="F:kinase activity"/>
    <property type="evidence" value="ECO:0007669"/>
    <property type="project" value="UniProtKB-KW"/>
</dbReference>
<dbReference type="PROSITE" id="PS00584">
    <property type="entry name" value="PFKB_KINASES_2"/>
    <property type="match status" value="1"/>
</dbReference>
<keyword evidence="5" id="KW-0067">ATP-binding</keyword>
<dbReference type="PANTHER" id="PTHR43085">
    <property type="entry name" value="HEXOKINASE FAMILY MEMBER"/>
    <property type="match status" value="1"/>
</dbReference>
<dbReference type="InterPro" id="IPR050306">
    <property type="entry name" value="PfkB_Carbo_kinase"/>
</dbReference>
<evidence type="ECO:0000256" key="5">
    <source>
        <dbReference type="ARBA" id="ARBA00022840"/>
    </source>
</evidence>
<evidence type="ECO:0000256" key="4">
    <source>
        <dbReference type="ARBA" id="ARBA00022777"/>
    </source>
</evidence>
<organism evidence="7 8">
    <name type="scientific">Geochorda subterranea</name>
    <dbReference type="NCBI Taxonomy" id="3109564"/>
    <lineage>
        <taxon>Bacteria</taxon>
        <taxon>Bacillati</taxon>
        <taxon>Bacillota</taxon>
        <taxon>Limnochordia</taxon>
        <taxon>Limnochordales</taxon>
        <taxon>Geochordaceae</taxon>
        <taxon>Geochorda</taxon>
    </lineage>
</organism>
<sequence length="332" mass="34917">MSYVLVAGEALVDMVSQQPGVPLEQVVSFERCPGGAPANVAVGLARLGVPVRFVGVVGDDPFGRFLRGFLADNGVDVSGMRLTAEALTTLAFVANREGGERQFAFYRKPGADTLLRSEDLDAGTVRRAAVLHHGTVTLADEPGRSALLAALEEARAAGVTVSLDVNYRAALWGDPARALDEMRAAIDRADLVKVSREELALLAGRTGREGALRLLAAHRRVALLVVTEGADGSWAVGRDGQSAAAPTFAVEAVDTTGAGDAFWAALLWRLWEAATRQGVPVVEAARRMSPAELARALRFANAAGALAVRVRGAMTALPTRSEVETLVEAGSR</sequence>
<evidence type="ECO:0000259" key="6">
    <source>
        <dbReference type="Pfam" id="PF00294"/>
    </source>
</evidence>
<keyword evidence="3" id="KW-0547">Nucleotide-binding</keyword>
<protein>
    <submittedName>
        <fullName evidence="7">Carbohydrate kinase</fullName>
        <ecNumber evidence="7">2.7.1.-</ecNumber>
    </submittedName>
</protein>
<evidence type="ECO:0000256" key="1">
    <source>
        <dbReference type="ARBA" id="ARBA00010688"/>
    </source>
</evidence>
<gene>
    <name evidence="7" type="ORF">VLY81_12820</name>
</gene>
<dbReference type="PROSITE" id="PS00583">
    <property type="entry name" value="PFKB_KINASES_1"/>
    <property type="match status" value="1"/>
</dbReference>
<dbReference type="CDD" id="cd01167">
    <property type="entry name" value="bac_FRK"/>
    <property type="match status" value="1"/>
</dbReference>
<accession>A0ABZ1BNW9</accession>
<reference evidence="8" key="1">
    <citation type="submission" date="2023-12" db="EMBL/GenBank/DDBJ databases">
        <title>Novel isolates from deep terrestrial aquifers shed light on the physiology and ecology of the class Limnochordia.</title>
        <authorList>
            <person name="Karnachuk O.V."/>
            <person name="Lukina A.P."/>
            <person name="Avakyan M.R."/>
            <person name="Kadnikov V."/>
            <person name="Begmatov S."/>
            <person name="Beletsky A.V."/>
            <person name="Mardanov A.V."/>
            <person name="Ravin N.V."/>
        </authorList>
    </citation>
    <scope>NUCLEOTIDE SEQUENCE [LARGE SCALE GENOMIC DNA]</scope>
    <source>
        <strain evidence="8">LN</strain>
    </source>
</reference>
<proteinExistence type="inferred from homology"/>
<keyword evidence="4 7" id="KW-0418">Kinase</keyword>
<dbReference type="Pfam" id="PF00294">
    <property type="entry name" value="PfkB"/>
    <property type="match status" value="1"/>
</dbReference>
<keyword evidence="2 7" id="KW-0808">Transferase</keyword>
<dbReference type="InterPro" id="IPR011611">
    <property type="entry name" value="PfkB_dom"/>
</dbReference>
<evidence type="ECO:0000256" key="2">
    <source>
        <dbReference type="ARBA" id="ARBA00022679"/>
    </source>
</evidence>
<comment type="similarity">
    <text evidence="1">Belongs to the carbohydrate kinase PfkB family.</text>
</comment>